<dbReference type="InterPro" id="IPR005162">
    <property type="entry name" value="Retrotrans_gag_dom"/>
</dbReference>
<dbReference type="Gene3D" id="2.40.70.10">
    <property type="entry name" value="Acid Proteases"/>
    <property type="match status" value="1"/>
</dbReference>
<name>A0A1U7XJ11_NICSY</name>
<sequence length="412" mass="47994">MKFPAFEGTTDADAYLEWEAKVERIYRVHNYSEEKNVQMAVTEFEGYASTWLERTELDRRRLGDRPIETWEDLKRVMRGRFVPSHYHREIIKKLHNLVEGHKSVEEYYNTMEVERILRDQNKSSSASWNRDKTTWISSSSKKRGRGHMQYECPNRRAIWIKENGEYEFDDGVEESDGGGSTDGITSCEEKETINTQLVVRRYNIGGRICSVIVDSESCTNVASVSLVEKLGLRTMKHPRPYKLQWLNDSGELKVNKQVLLCFKIGKYMDEILCDVITMQACHLFLGRPWKYDRNALHEGRSNSYTLELKGKKYLLKPLTPLQVREEKKENECRGKISLVEIEESEEAKKSEGSRNRKNEKKPSDGERKEEYNDVFPEELPEGLPPLRGIEHQIDFVPGSQILNKLAYKQPRG</sequence>
<keyword evidence="3" id="KW-1185">Reference proteome</keyword>
<organism evidence="3 4">
    <name type="scientific">Nicotiana sylvestris</name>
    <name type="common">Wood tobacco</name>
    <name type="synonym">South American tobacco</name>
    <dbReference type="NCBI Taxonomy" id="4096"/>
    <lineage>
        <taxon>Eukaryota</taxon>
        <taxon>Viridiplantae</taxon>
        <taxon>Streptophyta</taxon>
        <taxon>Embryophyta</taxon>
        <taxon>Tracheophyta</taxon>
        <taxon>Spermatophyta</taxon>
        <taxon>Magnoliopsida</taxon>
        <taxon>eudicotyledons</taxon>
        <taxon>Gunneridae</taxon>
        <taxon>Pentapetalae</taxon>
        <taxon>asterids</taxon>
        <taxon>lamiids</taxon>
        <taxon>Solanales</taxon>
        <taxon>Solanaceae</taxon>
        <taxon>Nicotianoideae</taxon>
        <taxon>Nicotianeae</taxon>
        <taxon>Nicotiana</taxon>
    </lineage>
</organism>
<dbReference type="eggNOG" id="KOG0017">
    <property type="taxonomic scope" value="Eukaryota"/>
</dbReference>
<dbReference type="AlphaFoldDB" id="A0A1U7XJ11"/>
<dbReference type="STRING" id="4096.A0A1U7XJ11"/>
<evidence type="ECO:0000259" key="2">
    <source>
        <dbReference type="Pfam" id="PF03732"/>
    </source>
</evidence>
<protein>
    <submittedName>
        <fullName evidence="4">Uncharacterized protein LOC104239177</fullName>
    </submittedName>
</protein>
<dbReference type="Pfam" id="PF03732">
    <property type="entry name" value="Retrotrans_gag"/>
    <property type="match status" value="1"/>
</dbReference>
<feature type="region of interest" description="Disordered" evidence="1">
    <location>
        <begin position="343"/>
        <end position="383"/>
    </location>
</feature>
<evidence type="ECO:0000313" key="4">
    <source>
        <dbReference type="RefSeq" id="XP_009792042.1"/>
    </source>
</evidence>
<evidence type="ECO:0000256" key="1">
    <source>
        <dbReference type="SAM" id="MobiDB-lite"/>
    </source>
</evidence>
<dbReference type="Proteomes" id="UP000189701">
    <property type="component" value="Unplaced"/>
</dbReference>
<dbReference type="CDD" id="cd00303">
    <property type="entry name" value="retropepsin_like"/>
    <property type="match status" value="1"/>
</dbReference>
<dbReference type="PANTHER" id="PTHR35046:SF21">
    <property type="entry name" value="RETROTRANSPOSON GAG DOMAIN-CONTAINING PROTEIN-RELATED"/>
    <property type="match status" value="1"/>
</dbReference>
<feature type="domain" description="Retrotransposon gag" evidence="2">
    <location>
        <begin position="38"/>
        <end position="112"/>
    </location>
</feature>
<dbReference type="InterPro" id="IPR021109">
    <property type="entry name" value="Peptidase_aspartic_dom_sf"/>
</dbReference>
<evidence type="ECO:0000313" key="3">
    <source>
        <dbReference type="Proteomes" id="UP000189701"/>
    </source>
</evidence>
<dbReference type="PANTHER" id="PTHR35046">
    <property type="entry name" value="ZINC KNUCKLE (CCHC-TYPE) FAMILY PROTEIN"/>
    <property type="match status" value="1"/>
</dbReference>
<dbReference type="RefSeq" id="XP_009792042.1">
    <property type="nucleotide sequence ID" value="XM_009793740.1"/>
</dbReference>
<feature type="compositionally biased region" description="Basic and acidic residues" evidence="1">
    <location>
        <begin position="346"/>
        <end position="371"/>
    </location>
</feature>
<proteinExistence type="predicted"/>
<reference evidence="3" key="1">
    <citation type="journal article" date="2013" name="Genome Biol.">
        <title>Reference genomes and transcriptomes of Nicotiana sylvestris and Nicotiana tomentosiformis.</title>
        <authorList>
            <person name="Sierro N."/>
            <person name="Battey J.N."/>
            <person name="Ouadi S."/>
            <person name="Bovet L."/>
            <person name="Goepfert S."/>
            <person name="Bakaher N."/>
            <person name="Peitsch M.C."/>
            <person name="Ivanov N.V."/>
        </authorList>
    </citation>
    <scope>NUCLEOTIDE SEQUENCE [LARGE SCALE GENOMIC DNA]</scope>
</reference>
<reference evidence="4" key="2">
    <citation type="submission" date="2025-08" db="UniProtKB">
        <authorList>
            <consortium name="RefSeq"/>
        </authorList>
    </citation>
    <scope>IDENTIFICATION</scope>
    <source>
        <tissue evidence="4">Leaf</tissue>
    </source>
</reference>
<gene>
    <name evidence="4" type="primary">LOC104239177</name>
</gene>
<accession>A0A1U7XJ11</accession>